<dbReference type="AlphaFoldDB" id="F2UH50"/>
<accession>F2UH50</accession>
<evidence type="ECO:0000313" key="4">
    <source>
        <dbReference type="Proteomes" id="UP000007799"/>
    </source>
</evidence>
<dbReference type="GeneID" id="16071926"/>
<organism evidence="4">
    <name type="scientific">Salpingoeca rosetta (strain ATCC 50818 / BSB-021)</name>
    <dbReference type="NCBI Taxonomy" id="946362"/>
    <lineage>
        <taxon>Eukaryota</taxon>
        <taxon>Choanoflagellata</taxon>
        <taxon>Craspedida</taxon>
        <taxon>Salpingoecidae</taxon>
        <taxon>Salpingoeca</taxon>
    </lineage>
</organism>
<evidence type="ECO:0000256" key="2">
    <source>
        <dbReference type="SAM" id="SignalP"/>
    </source>
</evidence>
<proteinExistence type="predicted"/>
<gene>
    <name evidence="3" type="ORF">PTSG_07568</name>
</gene>
<dbReference type="EMBL" id="GL832974">
    <property type="protein sequence ID" value="EGD76449.1"/>
    <property type="molecule type" value="Genomic_DNA"/>
</dbReference>
<dbReference type="KEGG" id="sre:PTSG_07568"/>
<feature type="region of interest" description="Disordered" evidence="1">
    <location>
        <begin position="53"/>
        <end position="72"/>
    </location>
</feature>
<feature type="chain" id="PRO_5003290670" evidence="2">
    <location>
        <begin position="27"/>
        <end position="200"/>
    </location>
</feature>
<protein>
    <submittedName>
        <fullName evidence="3">Uncharacterized protein</fullName>
    </submittedName>
</protein>
<sequence length="200" mass="20711">MTPFPLLATMACVLLATMSPSLSVAALPVQLNPAPTYNPTGTTTTSAPATRTAITTTTTTTTNTTPSSPASTTAWPADAASCQKLGWPVVNGVCGATKIGNTPLGTRVSHDQAMDTCGALGLRLCTVQEIKTTMPLPKNRAPNHFRTLFWASTACPSSDLPNQFEARSMVAGIGGWPACFTTPRATASVMCCADDDTQSA</sequence>
<keyword evidence="2" id="KW-0732">Signal</keyword>
<dbReference type="InParanoid" id="F2UH50"/>
<name>F2UH50_SALR5</name>
<evidence type="ECO:0000313" key="3">
    <source>
        <dbReference type="EMBL" id="EGD76449.1"/>
    </source>
</evidence>
<reference evidence="3" key="1">
    <citation type="submission" date="2009-08" db="EMBL/GenBank/DDBJ databases">
        <title>Annotation of Salpingoeca rosetta.</title>
        <authorList>
            <consortium name="The Broad Institute Genome Sequencing Platform"/>
            <person name="Russ C."/>
            <person name="Cuomo C."/>
            <person name="Burger G."/>
            <person name="Gray M.W."/>
            <person name="Holland P.W.H."/>
            <person name="King N."/>
            <person name="Lang F.B.F."/>
            <person name="Roger A.J."/>
            <person name="Ruiz-Trillo I."/>
            <person name="Young S.K."/>
            <person name="Zeng Q."/>
            <person name="Gargeya S."/>
            <person name="Alvarado L."/>
            <person name="Berlin A."/>
            <person name="Chapman S.B."/>
            <person name="Chen Z."/>
            <person name="Freedman E."/>
            <person name="Gellesch M."/>
            <person name="Goldberg J."/>
            <person name="Griggs A."/>
            <person name="Gujja S."/>
            <person name="Heilman E."/>
            <person name="Heiman D."/>
            <person name="Howarth C."/>
            <person name="Mehta T."/>
            <person name="Neiman D."/>
            <person name="Pearson M."/>
            <person name="Roberts A."/>
            <person name="Saif S."/>
            <person name="Shea T."/>
            <person name="Shenoy N."/>
            <person name="Sisk P."/>
            <person name="Stolte C."/>
            <person name="Sykes S."/>
            <person name="White J."/>
            <person name="Yandava C."/>
            <person name="Haas B."/>
            <person name="Nusbaum C."/>
            <person name="Birren B."/>
        </authorList>
    </citation>
    <scope>NUCLEOTIDE SEQUENCE [LARGE SCALE GENOMIC DNA]</scope>
    <source>
        <strain evidence="3">ATCC 50818</strain>
    </source>
</reference>
<keyword evidence="4" id="KW-1185">Reference proteome</keyword>
<feature type="signal peptide" evidence="2">
    <location>
        <begin position="1"/>
        <end position="26"/>
    </location>
</feature>
<dbReference type="RefSeq" id="XP_004991364.1">
    <property type="nucleotide sequence ID" value="XM_004991307.1"/>
</dbReference>
<evidence type="ECO:0000256" key="1">
    <source>
        <dbReference type="SAM" id="MobiDB-lite"/>
    </source>
</evidence>
<dbReference type="Proteomes" id="UP000007799">
    <property type="component" value="Unassembled WGS sequence"/>
</dbReference>